<feature type="region of interest" description="Disordered" evidence="1">
    <location>
        <begin position="148"/>
        <end position="181"/>
    </location>
</feature>
<organism evidence="3 4">
    <name type="scientific">Nocardioides bruguierae</name>
    <dbReference type="NCBI Taxonomy" id="2945102"/>
    <lineage>
        <taxon>Bacteria</taxon>
        <taxon>Bacillati</taxon>
        <taxon>Actinomycetota</taxon>
        <taxon>Actinomycetes</taxon>
        <taxon>Propionibacteriales</taxon>
        <taxon>Nocardioidaceae</taxon>
        <taxon>Nocardioides</taxon>
    </lineage>
</organism>
<dbReference type="InterPro" id="IPR058593">
    <property type="entry name" value="ARB_07466-like_C"/>
</dbReference>
<name>A0A9X2DBD7_9ACTN</name>
<dbReference type="EMBL" id="JAMOIL010000031">
    <property type="protein sequence ID" value="MCM0622277.1"/>
    <property type="molecule type" value="Genomic_DNA"/>
</dbReference>
<evidence type="ECO:0000313" key="3">
    <source>
        <dbReference type="EMBL" id="MCM0622277.1"/>
    </source>
</evidence>
<feature type="compositionally biased region" description="Acidic residues" evidence="1">
    <location>
        <begin position="148"/>
        <end position="159"/>
    </location>
</feature>
<feature type="compositionally biased region" description="Low complexity" evidence="1">
    <location>
        <begin position="160"/>
        <end position="170"/>
    </location>
</feature>
<proteinExistence type="predicted"/>
<evidence type="ECO:0000256" key="1">
    <source>
        <dbReference type="SAM" id="MobiDB-lite"/>
    </source>
</evidence>
<accession>A0A9X2DBD7</accession>
<sequence>MTATSVSYTLDDGLSLPGEAAVDTAPPAVTTSRDVLSRSLDRTAPRTTPAEQRAARAAARRAALTPAERTLQRVLSDRAVRRAAAAADTRLWATAPLNLWRTPAADSKQAGLLDEGQKVLVTGRSLRGREEVVVGGTARWVTAGYLSDEDPTEVEETEDATAGSGTTAARGTGGTCTNGSSVPSGVSAGVVATHEAVCARWPEITSYGTFRSDGEHSQGLAIDVMVSGDLGWDVADYLRANYSALDIEYLIYAQHIWSVERASEGWRPMEDRGSTTANHYDHVHVTTY</sequence>
<dbReference type="AlphaFoldDB" id="A0A9X2DBD7"/>
<protein>
    <recommendedName>
        <fullName evidence="2">ARB-07466-like C-terminal domain-containing protein</fullName>
    </recommendedName>
</protein>
<reference evidence="3" key="1">
    <citation type="submission" date="2022-05" db="EMBL/GenBank/DDBJ databases">
        <authorList>
            <person name="Tuo L."/>
        </authorList>
    </citation>
    <scope>NUCLEOTIDE SEQUENCE</scope>
    <source>
        <strain evidence="3">BSK12Z-4</strain>
    </source>
</reference>
<gene>
    <name evidence="3" type="ORF">M8330_18440</name>
</gene>
<dbReference type="Pfam" id="PF26571">
    <property type="entry name" value="VldE"/>
    <property type="match status" value="1"/>
</dbReference>
<evidence type="ECO:0000259" key="2">
    <source>
        <dbReference type="Pfam" id="PF26571"/>
    </source>
</evidence>
<dbReference type="Proteomes" id="UP001139485">
    <property type="component" value="Unassembled WGS sequence"/>
</dbReference>
<feature type="domain" description="ARB-07466-like C-terminal" evidence="2">
    <location>
        <begin position="184"/>
        <end position="280"/>
    </location>
</feature>
<evidence type="ECO:0000313" key="4">
    <source>
        <dbReference type="Proteomes" id="UP001139485"/>
    </source>
</evidence>
<dbReference type="RefSeq" id="WP_250828510.1">
    <property type="nucleotide sequence ID" value="NZ_JAMOIL010000031.1"/>
</dbReference>
<keyword evidence="4" id="KW-1185">Reference proteome</keyword>
<comment type="caution">
    <text evidence="3">The sequence shown here is derived from an EMBL/GenBank/DDBJ whole genome shotgun (WGS) entry which is preliminary data.</text>
</comment>